<dbReference type="AlphaFoldDB" id="A0A075WSI2"/>
<dbReference type="NCBIfam" id="TIGR01297">
    <property type="entry name" value="CDF"/>
    <property type="match status" value="1"/>
</dbReference>
<dbReference type="GO" id="GO:0015086">
    <property type="term" value="F:cadmium ion transmembrane transporter activity"/>
    <property type="evidence" value="ECO:0007669"/>
    <property type="project" value="TreeGrafter"/>
</dbReference>
<dbReference type="RefSeq" id="WP_028840998.1">
    <property type="nucleotide sequence ID" value="NZ_CP008796.1"/>
</dbReference>
<dbReference type="InterPro" id="IPR027470">
    <property type="entry name" value="Cation_efflux_CTD"/>
</dbReference>
<sequence>MELKGFQGTKVSLISLGLAVLIFLIKIFAYLITKSVAIYSDAMESTINIFSALTAFIGLKIALKPPDPEHPYGHTKIEYLFSIVEATFIFIASISILWKAFQNLQTPQPPPNLNQGFVLIGITLVLNGFISFIAYLQGKKENSPILIAHAHHIFTDVLTTLGVMIGLFVAKFFNIWILDPLIAMVLGVNILYMGYKITKESINSLLDASLPKEKVDSIKNIISETIKNHPQKEQIHDIHEFKTRRAGRKGFVEFHLTVSETMSIKSAHDICNEIEKNISEKHGDIKVTIHIEPDEKKKP</sequence>
<dbReference type="InterPro" id="IPR036837">
    <property type="entry name" value="Cation_efflux_CTD_sf"/>
</dbReference>
<keyword evidence="4 7" id="KW-0812">Transmembrane</keyword>
<name>A0A075WSI2_9BACT</name>
<dbReference type="GO" id="GO:0006882">
    <property type="term" value="P:intracellular zinc ion homeostasis"/>
    <property type="evidence" value="ECO:0007669"/>
    <property type="project" value="TreeGrafter"/>
</dbReference>
<dbReference type="Pfam" id="PF01545">
    <property type="entry name" value="Cation_efflux"/>
    <property type="match status" value="1"/>
</dbReference>
<dbReference type="GO" id="GO:0005886">
    <property type="term" value="C:plasma membrane"/>
    <property type="evidence" value="ECO:0007669"/>
    <property type="project" value="TreeGrafter"/>
</dbReference>
<dbReference type="InterPro" id="IPR058533">
    <property type="entry name" value="Cation_efflux_TM"/>
</dbReference>
<dbReference type="eggNOG" id="COG0053">
    <property type="taxonomic scope" value="Bacteria"/>
</dbReference>
<keyword evidence="11" id="KW-1185">Reference proteome</keyword>
<dbReference type="HOGENOM" id="CLU_013430_3_0_0"/>
<dbReference type="PANTHER" id="PTHR43840">
    <property type="entry name" value="MITOCHONDRIAL METAL TRANSPORTER 1-RELATED"/>
    <property type="match status" value="1"/>
</dbReference>
<dbReference type="OrthoDB" id="9806522at2"/>
<dbReference type="Pfam" id="PF16916">
    <property type="entry name" value="ZT_dimer"/>
    <property type="match status" value="1"/>
</dbReference>
<dbReference type="KEGG" id="tcm:HL41_03855"/>
<evidence type="ECO:0000256" key="4">
    <source>
        <dbReference type="ARBA" id="ARBA00022692"/>
    </source>
</evidence>
<evidence type="ECO:0000259" key="9">
    <source>
        <dbReference type="Pfam" id="PF16916"/>
    </source>
</evidence>
<reference evidence="10 11" key="1">
    <citation type="journal article" date="2015" name="Genome Announc.">
        <title>Genome Sequence of a Sulfate-Reducing Thermophilic Bacterium, Thermodesulfobacterium commune DSM 2178T (Phylum Thermodesulfobacteria).</title>
        <authorList>
            <person name="Bhatnagar S."/>
            <person name="Badger J.H."/>
            <person name="Madupu R."/>
            <person name="Khouri H.M."/>
            <person name="O'Connor E.M."/>
            <person name="Robb F.T."/>
            <person name="Ward N.L."/>
            <person name="Eisen J.A."/>
        </authorList>
    </citation>
    <scope>NUCLEOTIDE SEQUENCE [LARGE SCALE GENOMIC DNA]</scope>
    <source>
        <strain evidence="10 11">DSM 2178</strain>
    </source>
</reference>
<feature type="transmembrane region" description="Helical" evidence="7">
    <location>
        <begin position="12"/>
        <end position="33"/>
    </location>
</feature>
<feature type="domain" description="Cation efflux protein transmembrane" evidence="8">
    <location>
        <begin position="13"/>
        <end position="206"/>
    </location>
</feature>
<feature type="transmembrane region" description="Helical" evidence="7">
    <location>
        <begin position="118"/>
        <end position="136"/>
    </location>
</feature>
<dbReference type="InterPro" id="IPR002524">
    <property type="entry name" value="Cation_efflux"/>
</dbReference>
<evidence type="ECO:0000313" key="10">
    <source>
        <dbReference type="EMBL" id="AIH03980.1"/>
    </source>
</evidence>
<evidence type="ECO:0000313" key="11">
    <source>
        <dbReference type="Proteomes" id="UP000028481"/>
    </source>
</evidence>
<gene>
    <name evidence="10" type="ORF">HL41_03855</name>
</gene>
<dbReference type="GO" id="GO:0015341">
    <property type="term" value="F:zinc efflux antiporter activity"/>
    <property type="evidence" value="ECO:0007669"/>
    <property type="project" value="TreeGrafter"/>
</dbReference>
<dbReference type="PaxDb" id="289377-HL41_03855"/>
<dbReference type="SUPFAM" id="SSF161111">
    <property type="entry name" value="Cation efflux protein transmembrane domain-like"/>
    <property type="match status" value="1"/>
</dbReference>
<dbReference type="Proteomes" id="UP000028481">
    <property type="component" value="Chromosome"/>
</dbReference>
<dbReference type="Gene3D" id="1.20.1510.10">
    <property type="entry name" value="Cation efflux protein transmembrane domain"/>
    <property type="match status" value="1"/>
</dbReference>
<accession>A0A075WSI2</accession>
<feature type="transmembrane region" description="Helical" evidence="7">
    <location>
        <begin position="79"/>
        <end position="98"/>
    </location>
</feature>
<keyword evidence="5 7" id="KW-1133">Transmembrane helix</keyword>
<dbReference type="EMBL" id="CP008796">
    <property type="protein sequence ID" value="AIH03980.1"/>
    <property type="molecule type" value="Genomic_DNA"/>
</dbReference>
<dbReference type="Gene3D" id="3.30.70.1350">
    <property type="entry name" value="Cation efflux protein, cytoplasmic domain"/>
    <property type="match status" value="1"/>
</dbReference>
<evidence type="ECO:0000256" key="5">
    <source>
        <dbReference type="ARBA" id="ARBA00022989"/>
    </source>
</evidence>
<feature type="transmembrane region" description="Helical" evidence="7">
    <location>
        <begin position="148"/>
        <end position="169"/>
    </location>
</feature>
<comment type="similarity">
    <text evidence="2">Belongs to the cation diffusion facilitator (CDF) transporter (TC 2.A.4) family.</text>
</comment>
<feature type="transmembrane region" description="Helical" evidence="7">
    <location>
        <begin position="175"/>
        <end position="195"/>
    </location>
</feature>
<evidence type="ECO:0000256" key="3">
    <source>
        <dbReference type="ARBA" id="ARBA00022448"/>
    </source>
</evidence>
<protein>
    <submittedName>
        <fullName evidence="10">Uncharacterized protein</fullName>
    </submittedName>
</protein>
<keyword evidence="6 7" id="KW-0472">Membrane</keyword>
<organism evidence="10 11">
    <name type="scientific">Thermodesulfobacterium commune DSM 2178</name>
    <dbReference type="NCBI Taxonomy" id="289377"/>
    <lineage>
        <taxon>Bacteria</taxon>
        <taxon>Pseudomonadati</taxon>
        <taxon>Thermodesulfobacteriota</taxon>
        <taxon>Thermodesulfobacteria</taxon>
        <taxon>Thermodesulfobacteriales</taxon>
        <taxon>Thermodesulfobacteriaceae</taxon>
        <taxon>Thermodesulfobacterium</taxon>
    </lineage>
</organism>
<comment type="subcellular location">
    <subcellularLocation>
        <location evidence="1">Membrane</location>
        <topology evidence="1">Multi-pass membrane protein</topology>
    </subcellularLocation>
</comment>
<feature type="domain" description="Cation efflux protein cytoplasmic" evidence="9">
    <location>
        <begin position="220"/>
        <end position="293"/>
    </location>
</feature>
<proteinExistence type="inferred from homology"/>
<dbReference type="PANTHER" id="PTHR43840:SF15">
    <property type="entry name" value="MITOCHONDRIAL METAL TRANSPORTER 1-RELATED"/>
    <property type="match status" value="1"/>
</dbReference>
<dbReference type="GO" id="GO:0015093">
    <property type="term" value="F:ferrous iron transmembrane transporter activity"/>
    <property type="evidence" value="ECO:0007669"/>
    <property type="project" value="TreeGrafter"/>
</dbReference>
<dbReference type="SUPFAM" id="SSF160240">
    <property type="entry name" value="Cation efflux protein cytoplasmic domain-like"/>
    <property type="match status" value="1"/>
</dbReference>
<feature type="transmembrane region" description="Helical" evidence="7">
    <location>
        <begin position="45"/>
        <end position="63"/>
    </location>
</feature>
<evidence type="ECO:0000256" key="6">
    <source>
        <dbReference type="ARBA" id="ARBA00023136"/>
    </source>
</evidence>
<dbReference type="InterPro" id="IPR050291">
    <property type="entry name" value="CDF_Transporter"/>
</dbReference>
<dbReference type="STRING" id="289377.HL41_03855"/>
<dbReference type="InterPro" id="IPR027469">
    <property type="entry name" value="Cation_efflux_TMD_sf"/>
</dbReference>
<keyword evidence="3" id="KW-0813">Transport</keyword>
<evidence type="ECO:0000259" key="8">
    <source>
        <dbReference type="Pfam" id="PF01545"/>
    </source>
</evidence>
<evidence type="ECO:0000256" key="7">
    <source>
        <dbReference type="SAM" id="Phobius"/>
    </source>
</evidence>
<evidence type="ECO:0000256" key="2">
    <source>
        <dbReference type="ARBA" id="ARBA00008114"/>
    </source>
</evidence>
<evidence type="ECO:0000256" key="1">
    <source>
        <dbReference type="ARBA" id="ARBA00004141"/>
    </source>
</evidence>